<evidence type="ECO:0000256" key="2">
    <source>
        <dbReference type="ARBA" id="ARBA00022475"/>
    </source>
</evidence>
<dbReference type="Proteomes" id="UP001220456">
    <property type="component" value="Unassembled WGS sequence"/>
</dbReference>
<dbReference type="PANTHER" id="PTHR37937">
    <property type="entry name" value="CONJUGATIVE TRANSFER: DNA TRANSPORT"/>
    <property type="match status" value="1"/>
</dbReference>
<keyword evidence="2" id="KW-1003">Cell membrane</keyword>
<dbReference type="SUPFAM" id="SSF52540">
    <property type="entry name" value="P-loop containing nucleoside triphosphate hydrolases"/>
    <property type="match status" value="1"/>
</dbReference>
<dbReference type="EMBL" id="JAROKN010000015">
    <property type="protein sequence ID" value="MDF9277710.1"/>
    <property type="molecule type" value="Genomic_DNA"/>
</dbReference>
<reference evidence="9 10" key="1">
    <citation type="journal article" date="2023" name="Int. J. Syst. Evol. Microbiol.">
        <title>Arthrobacter vasquezii sp. nov., isolated from a soil sample from Union Glacier, Antarctica.</title>
        <authorList>
            <person name="Valenzuela-Ibaceta F."/>
            <person name="Carrasco V."/>
            <person name="Lagos-Moraga S."/>
            <person name="Dietz-Vargas C."/>
            <person name="Navarro C.A."/>
            <person name="Perez-Donoso J.M."/>
        </authorList>
    </citation>
    <scope>NUCLEOTIDE SEQUENCE [LARGE SCALE GENOMIC DNA]</scope>
    <source>
        <strain evidence="9 10">EH-1B-1</strain>
    </source>
</reference>
<comment type="subcellular location">
    <subcellularLocation>
        <location evidence="1">Cell membrane</location>
        <topology evidence="1">Multi-pass membrane protein</topology>
    </subcellularLocation>
</comment>
<dbReference type="Gene3D" id="3.40.50.300">
    <property type="entry name" value="P-loop containing nucleotide triphosphate hydrolases"/>
    <property type="match status" value="1"/>
</dbReference>
<keyword evidence="10" id="KW-1185">Reference proteome</keyword>
<keyword evidence="5 7" id="KW-0472">Membrane</keyword>
<feature type="transmembrane region" description="Helical" evidence="7">
    <location>
        <begin position="16"/>
        <end position="37"/>
    </location>
</feature>
<evidence type="ECO:0000256" key="1">
    <source>
        <dbReference type="ARBA" id="ARBA00004651"/>
    </source>
</evidence>
<feature type="domain" description="TraD/TraG TraM recognition site" evidence="8">
    <location>
        <begin position="411"/>
        <end position="529"/>
    </location>
</feature>
<dbReference type="Pfam" id="PF12696">
    <property type="entry name" value="TraG-D_C"/>
    <property type="match status" value="1"/>
</dbReference>
<evidence type="ECO:0000256" key="4">
    <source>
        <dbReference type="ARBA" id="ARBA00022989"/>
    </source>
</evidence>
<keyword evidence="3 7" id="KW-0812">Transmembrane</keyword>
<evidence type="ECO:0000256" key="3">
    <source>
        <dbReference type="ARBA" id="ARBA00022692"/>
    </source>
</evidence>
<accession>A0ABT6CVW3</accession>
<dbReference type="InterPro" id="IPR051539">
    <property type="entry name" value="T4SS-coupling_protein"/>
</dbReference>
<evidence type="ECO:0000256" key="6">
    <source>
        <dbReference type="SAM" id="MobiDB-lite"/>
    </source>
</evidence>
<evidence type="ECO:0000259" key="8">
    <source>
        <dbReference type="Pfam" id="PF12696"/>
    </source>
</evidence>
<dbReference type="CDD" id="cd01127">
    <property type="entry name" value="TrwB_TraG_TraD_VirD4"/>
    <property type="match status" value="1"/>
</dbReference>
<keyword evidence="4 7" id="KW-1133">Transmembrane helix</keyword>
<sequence>MSAPNRKGGAGDFTEGILLFSILGLLAAVLGGAWVAAHWGSSLAGIAAPPLHPVELIAGLFKQEIPWPTQSTFIAAGIGAAVLIVGIGIVVLAVRSGSKKKRVDRAATHMAKGKALLPLTRKGALKTAKRLGVADSPGVPIGKAVISGQDLFGGWEDMHVDIWGPRTGKTTSRAIPAIVSAPGAVVVTSNKRDVADATREVRAEQGDVWVFDPQGVAGEQPTWWWNPLSYVTDENKAGNLAEHFATGTREPGSRIDPFFDGFGQQLLTSLLLAAACDDRPITQIHAWLTDPNEDEAVDILRRHGYAMNADALSSIMNYADKQRDGIYGTALGYVNCLTNQTVAPWVNPQGSSSRRREFNPEEFVRGKNTLYSLSKEGTGTAGPLVTALTVATVEAAEAYAVVSPGGRLPTPMVGVLDEAANVCRWKELPNQYSHYGSRGIVLMTILQSYAQGASVWGKDGMRKLWSASNIKVYGGGVAEPEFMTELSQFIGDYQYTGRTTSRSKTGRTTSVDPNRKERILEPDDLVSLERGRAIVFASGSRPVLIKTMPWMFGADAEKIKASIAAHDPEARTTPLASGNGAPPRNKWIQAAENDG</sequence>
<organism evidence="9 10">
    <name type="scientific">Arthrobacter vasquezii</name>
    <dbReference type="NCBI Taxonomy" id="2977629"/>
    <lineage>
        <taxon>Bacteria</taxon>
        <taxon>Bacillati</taxon>
        <taxon>Actinomycetota</taxon>
        <taxon>Actinomycetes</taxon>
        <taxon>Micrococcales</taxon>
        <taxon>Micrococcaceae</taxon>
        <taxon>Arthrobacter</taxon>
    </lineage>
</organism>
<evidence type="ECO:0000256" key="5">
    <source>
        <dbReference type="ARBA" id="ARBA00023136"/>
    </source>
</evidence>
<dbReference type="RefSeq" id="WP_277358233.1">
    <property type="nucleotide sequence ID" value="NZ_JAROKN010000015.1"/>
</dbReference>
<name>A0ABT6CVW3_9MICC</name>
<dbReference type="InterPro" id="IPR032689">
    <property type="entry name" value="TraG-D_C"/>
</dbReference>
<feature type="transmembrane region" description="Helical" evidence="7">
    <location>
        <begin position="73"/>
        <end position="94"/>
    </location>
</feature>
<proteinExistence type="predicted"/>
<feature type="region of interest" description="Disordered" evidence="6">
    <location>
        <begin position="568"/>
        <end position="595"/>
    </location>
</feature>
<comment type="caution">
    <text evidence="9">The sequence shown here is derived from an EMBL/GenBank/DDBJ whole genome shotgun (WGS) entry which is preliminary data.</text>
</comment>
<dbReference type="PANTHER" id="PTHR37937:SF1">
    <property type="entry name" value="CONJUGATIVE TRANSFER: DNA TRANSPORT"/>
    <property type="match status" value="1"/>
</dbReference>
<dbReference type="InterPro" id="IPR027417">
    <property type="entry name" value="P-loop_NTPase"/>
</dbReference>
<evidence type="ECO:0000313" key="9">
    <source>
        <dbReference type="EMBL" id="MDF9277710.1"/>
    </source>
</evidence>
<gene>
    <name evidence="9" type="ORF">P4U43_07905</name>
</gene>
<protein>
    <submittedName>
        <fullName evidence="9">TraM recognition domain-containing protein</fullName>
    </submittedName>
</protein>
<evidence type="ECO:0000256" key="7">
    <source>
        <dbReference type="SAM" id="Phobius"/>
    </source>
</evidence>
<evidence type="ECO:0000313" key="10">
    <source>
        <dbReference type="Proteomes" id="UP001220456"/>
    </source>
</evidence>